<keyword evidence="4" id="KW-0804">Transcription</keyword>
<dbReference type="InterPro" id="IPR013324">
    <property type="entry name" value="RNA_pol_sigma_r3/r4-like"/>
</dbReference>
<dbReference type="InterPro" id="IPR036388">
    <property type="entry name" value="WH-like_DNA-bd_sf"/>
</dbReference>
<dbReference type="Pfam" id="PF04542">
    <property type="entry name" value="Sigma70_r2"/>
    <property type="match status" value="1"/>
</dbReference>
<reference evidence="8 9" key="1">
    <citation type="submission" date="2016-11" db="EMBL/GenBank/DDBJ databases">
        <authorList>
            <person name="Jaros S."/>
            <person name="Januszkiewicz K."/>
            <person name="Wedrychowicz H."/>
        </authorList>
    </citation>
    <scope>NUCLEOTIDE SEQUENCE [LARGE SCALE GENOMIC DNA]</scope>
    <source>
        <strain evidence="8 9">DSM 17918</strain>
    </source>
</reference>
<gene>
    <name evidence="8" type="ORF">SAMN02746089_02405</name>
</gene>
<dbReference type="PANTHER" id="PTHR43133:SF62">
    <property type="entry name" value="RNA POLYMERASE SIGMA FACTOR SIGZ"/>
    <property type="match status" value="1"/>
</dbReference>
<evidence type="ECO:0000259" key="6">
    <source>
        <dbReference type="Pfam" id="PF04542"/>
    </source>
</evidence>
<accession>A0A1M5DRT5</accession>
<evidence type="ECO:0000256" key="3">
    <source>
        <dbReference type="ARBA" id="ARBA00023082"/>
    </source>
</evidence>
<organism evidence="8 9">
    <name type="scientific">Caldanaerobius fijiensis DSM 17918</name>
    <dbReference type="NCBI Taxonomy" id="1121256"/>
    <lineage>
        <taxon>Bacteria</taxon>
        <taxon>Bacillati</taxon>
        <taxon>Bacillota</taxon>
        <taxon>Clostridia</taxon>
        <taxon>Thermoanaerobacterales</taxon>
        <taxon>Thermoanaerobacteraceae</taxon>
        <taxon>Caldanaerobius</taxon>
    </lineage>
</organism>
<dbReference type="AlphaFoldDB" id="A0A1M5DRT5"/>
<comment type="similarity">
    <text evidence="1">Belongs to the sigma-70 factor family. ECF subfamily.</text>
</comment>
<dbReference type="SUPFAM" id="SSF88946">
    <property type="entry name" value="Sigma2 domain of RNA polymerase sigma factors"/>
    <property type="match status" value="1"/>
</dbReference>
<dbReference type="InterPro" id="IPR007627">
    <property type="entry name" value="RNA_pol_sigma70_r2"/>
</dbReference>
<sequence>MANEQDAEDILQDVFLKIYSNINQVKDNDRIYAWVYRITRNLIVDYYRKKRDTAEFSDLPDEIKTDNDEEEIINGLVLCLKNMIDSLPDKYKQAIMLTELGGLTQKELAQKLGMSISGAKSRVQRGRNLLKEKFFECCKFQFDVYGNIVEYQHKENSCKYC</sequence>
<dbReference type="CDD" id="cd06171">
    <property type="entry name" value="Sigma70_r4"/>
    <property type="match status" value="1"/>
</dbReference>
<dbReference type="STRING" id="1121256.SAMN02746089_02405"/>
<dbReference type="Pfam" id="PF08281">
    <property type="entry name" value="Sigma70_r4_2"/>
    <property type="match status" value="1"/>
</dbReference>
<evidence type="ECO:0000259" key="7">
    <source>
        <dbReference type="Pfam" id="PF08281"/>
    </source>
</evidence>
<dbReference type="Gene3D" id="1.10.1740.10">
    <property type="match status" value="1"/>
</dbReference>
<dbReference type="InterPro" id="IPR013325">
    <property type="entry name" value="RNA_pol_sigma_r2"/>
</dbReference>
<dbReference type="InterPro" id="IPR013249">
    <property type="entry name" value="RNA_pol_sigma70_r4_t2"/>
</dbReference>
<dbReference type="GO" id="GO:0003677">
    <property type="term" value="F:DNA binding"/>
    <property type="evidence" value="ECO:0007669"/>
    <property type="project" value="InterPro"/>
</dbReference>
<dbReference type="InterPro" id="IPR014284">
    <property type="entry name" value="RNA_pol_sigma-70_dom"/>
</dbReference>
<dbReference type="GO" id="GO:0016987">
    <property type="term" value="F:sigma factor activity"/>
    <property type="evidence" value="ECO:0007669"/>
    <property type="project" value="UniProtKB-KW"/>
</dbReference>
<evidence type="ECO:0000256" key="1">
    <source>
        <dbReference type="ARBA" id="ARBA00010641"/>
    </source>
</evidence>
<keyword evidence="3" id="KW-0731">Sigma factor</keyword>
<feature type="domain" description="RNA polymerase sigma factor 70 region 4 type 2" evidence="7">
    <location>
        <begin position="79"/>
        <end position="128"/>
    </location>
</feature>
<evidence type="ECO:0000256" key="5">
    <source>
        <dbReference type="NCBIfam" id="TIGR02959"/>
    </source>
</evidence>
<dbReference type="NCBIfam" id="TIGR02959">
    <property type="entry name" value="SigZ"/>
    <property type="match status" value="1"/>
</dbReference>
<dbReference type="NCBIfam" id="TIGR02937">
    <property type="entry name" value="sigma70-ECF"/>
    <property type="match status" value="1"/>
</dbReference>
<name>A0A1M5DRT5_9THEO</name>
<dbReference type="InterPro" id="IPR014304">
    <property type="entry name" value="RNA_pol_sigma-Z"/>
</dbReference>
<evidence type="ECO:0000313" key="8">
    <source>
        <dbReference type="EMBL" id="SHF69693.1"/>
    </source>
</evidence>
<feature type="domain" description="RNA polymerase sigma-70 region 2" evidence="6">
    <location>
        <begin position="2"/>
        <end position="51"/>
    </location>
</feature>
<dbReference type="PANTHER" id="PTHR43133">
    <property type="entry name" value="RNA POLYMERASE ECF-TYPE SIGMA FACTO"/>
    <property type="match status" value="1"/>
</dbReference>
<evidence type="ECO:0000256" key="4">
    <source>
        <dbReference type="ARBA" id="ARBA00023163"/>
    </source>
</evidence>
<keyword evidence="2" id="KW-0805">Transcription regulation</keyword>
<evidence type="ECO:0000313" key="9">
    <source>
        <dbReference type="Proteomes" id="UP000184088"/>
    </source>
</evidence>
<dbReference type="SUPFAM" id="SSF88659">
    <property type="entry name" value="Sigma3 and sigma4 domains of RNA polymerase sigma factors"/>
    <property type="match status" value="1"/>
</dbReference>
<dbReference type="EMBL" id="FQVH01000038">
    <property type="protein sequence ID" value="SHF69693.1"/>
    <property type="molecule type" value="Genomic_DNA"/>
</dbReference>
<dbReference type="InterPro" id="IPR039425">
    <property type="entry name" value="RNA_pol_sigma-70-like"/>
</dbReference>
<proteinExistence type="inferred from homology"/>
<keyword evidence="9" id="KW-1185">Reference proteome</keyword>
<dbReference type="Gene3D" id="1.10.10.10">
    <property type="entry name" value="Winged helix-like DNA-binding domain superfamily/Winged helix DNA-binding domain"/>
    <property type="match status" value="1"/>
</dbReference>
<dbReference type="GO" id="GO:0006352">
    <property type="term" value="P:DNA-templated transcription initiation"/>
    <property type="evidence" value="ECO:0007669"/>
    <property type="project" value="InterPro"/>
</dbReference>
<protein>
    <recommendedName>
        <fullName evidence="5">RNA polymerase sigma factor SigZ</fullName>
    </recommendedName>
</protein>
<dbReference type="Proteomes" id="UP000184088">
    <property type="component" value="Unassembled WGS sequence"/>
</dbReference>
<evidence type="ECO:0000256" key="2">
    <source>
        <dbReference type="ARBA" id="ARBA00023015"/>
    </source>
</evidence>